<evidence type="ECO:0000256" key="4">
    <source>
        <dbReference type="ARBA" id="ARBA00035242"/>
    </source>
</evidence>
<dbReference type="SMART" id="SM01383">
    <property type="entry name" value="Ribosomal_L2"/>
    <property type="match status" value="1"/>
</dbReference>
<dbReference type="NCBIfam" id="TIGR01171">
    <property type="entry name" value="rplB_bact"/>
    <property type="match status" value="1"/>
</dbReference>
<feature type="compositionally biased region" description="Basic and acidic residues" evidence="6">
    <location>
        <begin position="255"/>
        <end position="266"/>
    </location>
</feature>
<dbReference type="GO" id="GO:0015934">
    <property type="term" value="C:large ribosomal subunit"/>
    <property type="evidence" value="ECO:0007669"/>
    <property type="project" value="InterPro"/>
</dbReference>
<evidence type="ECO:0000256" key="3">
    <source>
        <dbReference type="ARBA" id="ARBA00023274"/>
    </source>
</evidence>
<keyword evidence="5" id="KW-0694">RNA-binding</keyword>
<dbReference type="SUPFAM" id="SSF50104">
    <property type="entry name" value="Translation proteins SH3-like domain"/>
    <property type="match status" value="1"/>
</dbReference>
<accession>A0A1G1WIT9</accession>
<dbReference type="InterPro" id="IPR022671">
    <property type="entry name" value="Ribosomal_uL2_CS"/>
</dbReference>
<dbReference type="SUPFAM" id="SSF50249">
    <property type="entry name" value="Nucleic acid-binding proteins"/>
    <property type="match status" value="1"/>
</dbReference>
<dbReference type="EMBL" id="MHCU01000048">
    <property type="protein sequence ID" value="OGY27127.1"/>
    <property type="molecule type" value="Genomic_DNA"/>
</dbReference>
<dbReference type="InterPro" id="IPR022669">
    <property type="entry name" value="Ribosomal_uL2_C"/>
</dbReference>
<dbReference type="InterPro" id="IPR022666">
    <property type="entry name" value="Ribosomal_uL2_RNA-bd_dom"/>
</dbReference>
<dbReference type="HAMAP" id="MF_01320_B">
    <property type="entry name" value="Ribosomal_uL2_B"/>
    <property type="match status" value="1"/>
</dbReference>
<protein>
    <recommendedName>
        <fullName evidence="4 5">Large ribosomal subunit protein uL2</fullName>
    </recommendedName>
</protein>
<comment type="subunit">
    <text evidence="5">Part of the 50S ribosomal subunit. Forms a bridge to the 30S subunit in the 70S ribosome.</text>
</comment>
<evidence type="ECO:0000256" key="6">
    <source>
        <dbReference type="SAM" id="MobiDB-lite"/>
    </source>
</evidence>
<dbReference type="Gene3D" id="4.10.950.10">
    <property type="entry name" value="Ribosomal protein L2, domain 3"/>
    <property type="match status" value="1"/>
</dbReference>
<evidence type="ECO:0000259" key="7">
    <source>
        <dbReference type="SMART" id="SM01382"/>
    </source>
</evidence>
<dbReference type="Gene3D" id="2.30.30.30">
    <property type="match status" value="1"/>
</dbReference>
<sequence length="266" mass="29140">MKKRTSLNKFNNNKKKTAVKPVKFLLRSLPKSGGRDSSGRISVRHIGGRHKRLYRKIDFKRDKFGIEAKVAAIEYDPNRNTDIALLHYRDGEKRYILAPHGLKVGDRVISGEKVEIKSANSMPLKNIPVGLQVHNVELIPGRGAQIVRSAGSAATISAKEGKYAHLKLPSGELRKLPLESLATIGQLGRLELKNISSKKAGRSRHLGIRPTVRGVAMNPADHPHGGGEGRSGIGMSSPKSPTGKKTLGKKTRKAKPSDKLILEKRK</sequence>
<comment type="function">
    <text evidence="5">One of the primary rRNA binding proteins. Required for association of the 30S and 50S subunits to form the 70S ribosome, for tRNA binding and peptide bond formation. It has been suggested to have peptidyltransferase activity; this is somewhat controversial. Makes several contacts with the 16S rRNA in the 70S ribosome.</text>
</comment>
<dbReference type="InterPro" id="IPR005880">
    <property type="entry name" value="Ribosomal_uL2_bac/org-type"/>
</dbReference>
<name>A0A1G1WIT9_9BACT</name>
<dbReference type="PROSITE" id="PS00467">
    <property type="entry name" value="RIBOSOMAL_L2"/>
    <property type="match status" value="1"/>
</dbReference>
<gene>
    <name evidence="5" type="primary">rplB</name>
    <name evidence="9" type="ORF">A2Z42_03505</name>
</gene>
<dbReference type="Pfam" id="PF03947">
    <property type="entry name" value="Ribosomal_L2_C"/>
    <property type="match status" value="1"/>
</dbReference>
<evidence type="ECO:0000256" key="5">
    <source>
        <dbReference type="HAMAP-Rule" id="MF_01320"/>
    </source>
</evidence>
<dbReference type="AlphaFoldDB" id="A0A1G1WIT9"/>
<evidence type="ECO:0000259" key="8">
    <source>
        <dbReference type="SMART" id="SM01383"/>
    </source>
</evidence>
<dbReference type="GO" id="GO:0002181">
    <property type="term" value="P:cytoplasmic translation"/>
    <property type="evidence" value="ECO:0007669"/>
    <property type="project" value="TreeGrafter"/>
</dbReference>
<comment type="similarity">
    <text evidence="1 5">Belongs to the universal ribosomal protein uL2 family.</text>
</comment>
<dbReference type="Proteomes" id="UP000176645">
    <property type="component" value="Unassembled WGS sequence"/>
</dbReference>
<dbReference type="InterPro" id="IPR012340">
    <property type="entry name" value="NA-bd_OB-fold"/>
</dbReference>
<keyword evidence="3 5" id="KW-0687">Ribonucleoprotein</keyword>
<feature type="region of interest" description="Disordered" evidence="6">
    <location>
        <begin position="214"/>
        <end position="266"/>
    </location>
</feature>
<feature type="domain" description="Large ribosomal subunit protein uL2 C-terminal" evidence="7">
    <location>
        <begin position="116"/>
        <end position="245"/>
    </location>
</feature>
<dbReference type="Pfam" id="PF00181">
    <property type="entry name" value="Ribosomal_L2_N"/>
    <property type="match status" value="1"/>
</dbReference>
<feature type="compositionally biased region" description="Low complexity" evidence="6">
    <location>
        <begin position="233"/>
        <end position="245"/>
    </location>
</feature>
<reference evidence="9 10" key="1">
    <citation type="journal article" date="2016" name="Nat. Commun.">
        <title>Thousands of microbial genomes shed light on interconnected biogeochemical processes in an aquifer system.</title>
        <authorList>
            <person name="Anantharaman K."/>
            <person name="Brown C.T."/>
            <person name="Hug L.A."/>
            <person name="Sharon I."/>
            <person name="Castelle C.J."/>
            <person name="Probst A.J."/>
            <person name="Thomas B.C."/>
            <person name="Singh A."/>
            <person name="Wilkins M.J."/>
            <person name="Karaoz U."/>
            <person name="Brodie E.L."/>
            <person name="Williams K.H."/>
            <person name="Hubbard S.S."/>
            <person name="Banfield J.F."/>
        </authorList>
    </citation>
    <scope>NUCLEOTIDE SEQUENCE [LARGE SCALE GENOMIC DNA]</scope>
</reference>
<keyword evidence="2 5" id="KW-0689">Ribosomal protein</keyword>
<dbReference type="InterPro" id="IPR014722">
    <property type="entry name" value="Rib_uL2_dom2"/>
</dbReference>
<dbReference type="FunFam" id="4.10.950.10:FF:000001">
    <property type="entry name" value="50S ribosomal protein L2"/>
    <property type="match status" value="1"/>
</dbReference>
<dbReference type="GO" id="GO:0019843">
    <property type="term" value="F:rRNA binding"/>
    <property type="evidence" value="ECO:0007669"/>
    <property type="project" value="UniProtKB-UniRule"/>
</dbReference>
<dbReference type="GO" id="GO:0016740">
    <property type="term" value="F:transferase activity"/>
    <property type="evidence" value="ECO:0007669"/>
    <property type="project" value="InterPro"/>
</dbReference>
<dbReference type="InterPro" id="IPR002171">
    <property type="entry name" value="Ribosomal_uL2"/>
</dbReference>
<feature type="domain" description="Large ribosomal subunit protein uL2 RNA-binding" evidence="8">
    <location>
        <begin position="34"/>
        <end position="110"/>
    </location>
</feature>
<evidence type="ECO:0000256" key="2">
    <source>
        <dbReference type="ARBA" id="ARBA00022980"/>
    </source>
</evidence>
<dbReference type="FunFam" id="2.30.30.30:FF:000001">
    <property type="entry name" value="50S ribosomal protein L2"/>
    <property type="match status" value="1"/>
</dbReference>
<dbReference type="Gene3D" id="2.40.50.140">
    <property type="entry name" value="Nucleic acid-binding proteins"/>
    <property type="match status" value="1"/>
</dbReference>
<comment type="caution">
    <text evidence="9">The sequence shown here is derived from an EMBL/GenBank/DDBJ whole genome shotgun (WGS) entry which is preliminary data.</text>
</comment>
<dbReference type="InterPro" id="IPR008991">
    <property type="entry name" value="Translation_prot_SH3-like_sf"/>
</dbReference>
<dbReference type="PANTHER" id="PTHR13691">
    <property type="entry name" value="RIBOSOMAL PROTEIN L2"/>
    <property type="match status" value="1"/>
</dbReference>
<evidence type="ECO:0000313" key="10">
    <source>
        <dbReference type="Proteomes" id="UP000176645"/>
    </source>
</evidence>
<dbReference type="PANTHER" id="PTHR13691:SF5">
    <property type="entry name" value="LARGE RIBOSOMAL SUBUNIT PROTEIN UL2M"/>
    <property type="match status" value="1"/>
</dbReference>
<organism evidence="9 10">
    <name type="scientific">Candidatus Woykebacteria bacterium RBG_19FT_COMBO_43_10</name>
    <dbReference type="NCBI Taxonomy" id="1802598"/>
    <lineage>
        <taxon>Bacteria</taxon>
        <taxon>Candidatus Woykeibacteriota</taxon>
    </lineage>
</organism>
<proteinExistence type="inferred from homology"/>
<evidence type="ECO:0000313" key="9">
    <source>
        <dbReference type="EMBL" id="OGY27127.1"/>
    </source>
</evidence>
<evidence type="ECO:0000256" key="1">
    <source>
        <dbReference type="ARBA" id="ARBA00005636"/>
    </source>
</evidence>
<dbReference type="InterPro" id="IPR014726">
    <property type="entry name" value="Ribosomal_uL2_dom3"/>
</dbReference>
<dbReference type="PIRSF" id="PIRSF002158">
    <property type="entry name" value="Ribosomal_L2"/>
    <property type="match status" value="1"/>
</dbReference>
<keyword evidence="5" id="KW-0699">rRNA-binding</keyword>
<dbReference type="GO" id="GO:0003735">
    <property type="term" value="F:structural constituent of ribosome"/>
    <property type="evidence" value="ECO:0007669"/>
    <property type="project" value="InterPro"/>
</dbReference>
<dbReference type="SMART" id="SM01382">
    <property type="entry name" value="Ribosomal_L2_C"/>
    <property type="match status" value="1"/>
</dbReference>